<evidence type="ECO:0000259" key="5">
    <source>
        <dbReference type="PROSITE" id="PS50893"/>
    </source>
</evidence>
<keyword evidence="1" id="KW-0813">Transport</keyword>
<proteinExistence type="predicted"/>
<evidence type="ECO:0000256" key="3">
    <source>
        <dbReference type="ARBA" id="ARBA00022840"/>
    </source>
</evidence>
<dbReference type="GO" id="GO:0005524">
    <property type="term" value="F:ATP binding"/>
    <property type="evidence" value="ECO:0007669"/>
    <property type="project" value="UniProtKB-KW"/>
</dbReference>
<evidence type="ECO:0000313" key="6">
    <source>
        <dbReference type="EMBL" id="GGO41374.1"/>
    </source>
</evidence>
<reference evidence="7" key="1">
    <citation type="journal article" date="2019" name="Int. J. Syst. Evol. Microbiol.">
        <title>The Global Catalogue of Microorganisms (GCM) 10K type strain sequencing project: providing services to taxonomists for standard genome sequencing and annotation.</title>
        <authorList>
            <consortium name="The Broad Institute Genomics Platform"/>
            <consortium name="The Broad Institute Genome Sequencing Center for Infectious Disease"/>
            <person name="Wu L."/>
            <person name="Ma J."/>
        </authorList>
    </citation>
    <scope>NUCLEOTIDE SEQUENCE [LARGE SCALE GENOMIC DNA]</scope>
    <source>
        <strain evidence="7">CGMCC 4.7178</strain>
    </source>
</reference>
<feature type="domain" description="ABC transporter" evidence="5">
    <location>
        <begin position="8"/>
        <end position="235"/>
    </location>
</feature>
<dbReference type="InterPro" id="IPR003593">
    <property type="entry name" value="AAA+_ATPase"/>
</dbReference>
<dbReference type="Pfam" id="PF00005">
    <property type="entry name" value="ABC_tran"/>
    <property type="match status" value="1"/>
</dbReference>
<protein>
    <submittedName>
        <fullName evidence="6">ABC transporter ATP-binding protein</fullName>
    </submittedName>
</protein>
<evidence type="ECO:0000256" key="2">
    <source>
        <dbReference type="ARBA" id="ARBA00022741"/>
    </source>
</evidence>
<evidence type="ECO:0000313" key="7">
    <source>
        <dbReference type="Proteomes" id="UP000631535"/>
    </source>
</evidence>
<name>A0ABQ2LPX0_9ACTN</name>
<dbReference type="PROSITE" id="PS00211">
    <property type="entry name" value="ABC_TRANSPORTER_1"/>
    <property type="match status" value="1"/>
</dbReference>
<gene>
    <name evidence="6" type="ORF">GCM10012287_00070</name>
</gene>
<dbReference type="Proteomes" id="UP000631535">
    <property type="component" value="Unassembled WGS sequence"/>
</dbReference>
<comment type="caution">
    <text evidence="6">The sequence shown here is derived from an EMBL/GenBank/DDBJ whole genome shotgun (WGS) entry which is preliminary data.</text>
</comment>
<dbReference type="Gene3D" id="3.40.50.300">
    <property type="entry name" value="P-loop containing nucleotide triphosphate hydrolases"/>
    <property type="match status" value="1"/>
</dbReference>
<dbReference type="EMBL" id="BMMP01000001">
    <property type="protein sequence ID" value="GGO41374.1"/>
    <property type="molecule type" value="Genomic_DNA"/>
</dbReference>
<dbReference type="RefSeq" id="WP_189034940.1">
    <property type="nucleotide sequence ID" value="NZ_BMMP01000001.1"/>
</dbReference>
<keyword evidence="7" id="KW-1185">Reference proteome</keyword>
<dbReference type="PANTHER" id="PTHR42939:SF1">
    <property type="entry name" value="ABC TRANSPORTER ATP-BINDING PROTEIN ALBC-RELATED"/>
    <property type="match status" value="1"/>
</dbReference>
<dbReference type="InterPro" id="IPR027417">
    <property type="entry name" value="P-loop_NTPase"/>
</dbReference>
<dbReference type="InterPro" id="IPR003439">
    <property type="entry name" value="ABC_transporter-like_ATP-bd"/>
</dbReference>
<dbReference type="SMART" id="SM00382">
    <property type="entry name" value="AAA"/>
    <property type="match status" value="1"/>
</dbReference>
<keyword evidence="3 6" id="KW-0067">ATP-binding</keyword>
<evidence type="ECO:0000256" key="1">
    <source>
        <dbReference type="ARBA" id="ARBA00022448"/>
    </source>
</evidence>
<dbReference type="CDD" id="cd03230">
    <property type="entry name" value="ABC_DR_subfamily_A"/>
    <property type="match status" value="1"/>
</dbReference>
<dbReference type="InterPro" id="IPR051782">
    <property type="entry name" value="ABC_Transporter_VariousFunc"/>
</dbReference>
<feature type="compositionally biased region" description="Low complexity" evidence="4">
    <location>
        <begin position="288"/>
        <end position="297"/>
    </location>
</feature>
<keyword evidence="2" id="KW-0547">Nucleotide-binding</keyword>
<dbReference type="PROSITE" id="PS50893">
    <property type="entry name" value="ABC_TRANSPORTER_2"/>
    <property type="match status" value="1"/>
</dbReference>
<sequence>MTDAVAALEAAGVGMSCSRRRGAVVEDCSFRLPQGRICALVGPNGAGKTTLLRLAAGLLRPARGTLSVLGRTPAAARGRVAYVAQSKPLHPHLSVADTLRFGAELNRDTGRWDQPAAERIAYGDETLDPFTKIRALSGGQRTRVALALALGKRAELMLLDEPMGDLDPLARRQLTGALMAAAESGTTIVMSSHVITELESSCDFLLLVAGGRLRLAGALEEVVSAHTLLTGTSALDTSRQTVIEQRSVGRGRTALVRADGAPVGEWLAERPTVEEVVLAHLRNTQAPPLLAEEAAPESARRAPHARSQENAA</sequence>
<evidence type="ECO:0000256" key="4">
    <source>
        <dbReference type="SAM" id="MobiDB-lite"/>
    </source>
</evidence>
<feature type="region of interest" description="Disordered" evidence="4">
    <location>
        <begin position="288"/>
        <end position="312"/>
    </location>
</feature>
<dbReference type="SUPFAM" id="SSF52540">
    <property type="entry name" value="P-loop containing nucleoside triphosphate hydrolases"/>
    <property type="match status" value="1"/>
</dbReference>
<dbReference type="InterPro" id="IPR017871">
    <property type="entry name" value="ABC_transporter-like_CS"/>
</dbReference>
<organism evidence="6 7">
    <name type="scientific">Streptomyces daqingensis</name>
    <dbReference type="NCBI Taxonomy" id="1472640"/>
    <lineage>
        <taxon>Bacteria</taxon>
        <taxon>Bacillati</taxon>
        <taxon>Actinomycetota</taxon>
        <taxon>Actinomycetes</taxon>
        <taxon>Kitasatosporales</taxon>
        <taxon>Streptomycetaceae</taxon>
        <taxon>Streptomyces</taxon>
    </lineage>
</organism>
<accession>A0ABQ2LPX0</accession>
<dbReference type="PANTHER" id="PTHR42939">
    <property type="entry name" value="ABC TRANSPORTER ATP-BINDING PROTEIN ALBC-RELATED"/>
    <property type="match status" value="1"/>
</dbReference>